<evidence type="ECO:0008006" key="2">
    <source>
        <dbReference type="Google" id="ProtNLM"/>
    </source>
</evidence>
<evidence type="ECO:0000313" key="1">
    <source>
        <dbReference type="EMBL" id="SVB70686.1"/>
    </source>
</evidence>
<dbReference type="EMBL" id="UINC01053763">
    <property type="protein sequence ID" value="SVB70686.1"/>
    <property type="molecule type" value="Genomic_DNA"/>
</dbReference>
<name>A0A382G5Y2_9ZZZZ</name>
<proteinExistence type="predicted"/>
<sequence length="331" mass="36935">MRRFVAVLLVSMLAVSLSAVAENGVNRSLPLDGTGIASLQYADVVHGNGQFEISLALDEGTNITSIQWITQICTNNLVCRAPVTTDMDTEDGLTYNATLHSQMLDDMQFENHTTYLNWIFHLYSEDESSHYLPADGFFHDNWKVWSDCWHISDYVAEERKKIWGGTSTDCQFRTNEYGPVWETGIADVQFEEMVYGGRDYAMSISLEEDSDVTSVQWITQICINTGVCFAPETNEMSSDDGVTYSSQVDVNETAAYINWKFVLHHEDGSQTGVPETGFGWKVWSDCWWDNGVWGGPSTECQEEEEEEGLPGFAAPAAAAAIAMAALMARRD</sequence>
<protein>
    <recommendedName>
        <fullName evidence="2">PGF-CTERM sorting domain-containing protein</fullName>
    </recommendedName>
</protein>
<accession>A0A382G5Y2</accession>
<organism evidence="1">
    <name type="scientific">marine metagenome</name>
    <dbReference type="NCBI Taxonomy" id="408172"/>
    <lineage>
        <taxon>unclassified sequences</taxon>
        <taxon>metagenomes</taxon>
        <taxon>ecological metagenomes</taxon>
    </lineage>
</organism>
<gene>
    <name evidence="1" type="ORF">METZ01_LOCUS223540</name>
</gene>
<dbReference type="AlphaFoldDB" id="A0A382G5Y2"/>
<reference evidence="1" key="1">
    <citation type="submission" date="2018-05" db="EMBL/GenBank/DDBJ databases">
        <authorList>
            <person name="Lanie J.A."/>
            <person name="Ng W.-L."/>
            <person name="Kazmierczak K.M."/>
            <person name="Andrzejewski T.M."/>
            <person name="Davidsen T.M."/>
            <person name="Wayne K.J."/>
            <person name="Tettelin H."/>
            <person name="Glass J.I."/>
            <person name="Rusch D."/>
            <person name="Podicherti R."/>
            <person name="Tsui H.-C.T."/>
            <person name="Winkler M.E."/>
        </authorList>
    </citation>
    <scope>NUCLEOTIDE SEQUENCE</scope>
</reference>